<organism evidence="1 2">
    <name type="scientific">Pusillimonas minor</name>
    <dbReference type="NCBI Taxonomy" id="2697024"/>
    <lineage>
        <taxon>Bacteria</taxon>
        <taxon>Pseudomonadati</taxon>
        <taxon>Pseudomonadota</taxon>
        <taxon>Betaproteobacteria</taxon>
        <taxon>Burkholderiales</taxon>
        <taxon>Alcaligenaceae</taxon>
        <taxon>Pusillimonas</taxon>
    </lineage>
</organism>
<dbReference type="AlphaFoldDB" id="A0A842HU55"/>
<name>A0A842HU55_9BURK</name>
<evidence type="ECO:0000313" key="2">
    <source>
        <dbReference type="Proteomes" id="UP000545386"/>
    </source>
</evidence>
<dbReference type="SUPFAM" id="SSF82784">
    <property type="entry name" value="OsmC-like"/>
    <property type="match status" value="1"/>
</dbReference>
<keyword evidence="2" id="KW-1185">Reference proteome</keyword>
<sequence>MSENATSVHLRQQKDFQFEISFGEGIPTVLGDEPAPIGEGKGPSPAQFLAAAVGNCLADSLFFAIKKYKQDPQPIQCKVTAEIGRNEQGRLRITHMQASLTLGVPAASLQHMDRVLSSFEAFCTVTQSVGQGIPITIEVFDSENTRLK</sequence>
<dbReference type="Proteomes" id="UP000545386">
    <property type="component" value="Unassembled WGS sequence"/>
</dbReference>
<dbReference type="Gene3D" id="3.30.300.20">
    <property type="match status" value="1"/>
</dbReference>
<dbReference type="InterPro" id="IPR036102">
    <property type="entry name" value="OsmC/Ohrsf"/>
</dbReference>
<gene>
    <name evidence="1" type="ORF">GTU67_12565</name>
</gene>
<reference evidence="1 2" key="1">
    <citation type="submission" date="2020-08" db="EMBL/GenBank/DDBJ databases">
        <title>Paraeoetvoesia sp. YC-7-48 draft genome sequence.</title>
        <authorList>
            <person name="Yao L."/>
        </authorList>
    </citation>
    <scope>NUCLEOTIDE SEQUENCE [LARGE SCALE GENOMIC DNA]</scope>
    <source>
        <strain evidence="2">YC-7-48</strain>
    </source>
</reference>
<dbReference type="InterPro" id="IPR015946">
    <property type="entry name" value="KH_dom-like_a/b"/>
</dbReference>
<proteinExistence type="predicted"/>
<evidence type="ECO:0000313" key="1">
    <source>
        <dbReference type="EMBL" id="MBC2770741.1"/>
    </source>
</evidence>
<protein>
    <submittedName>
        <fullName evidence="1">OsmC family protein</fullName>
    </submittedName>
</protein>
<dbReference type="EMBL" id="JACJUU010000011">
    <property type="protein sequence ID" value="MBC2770741.1"/>
    <property type="molecule type" value="Genomic_DNA"/>
</dbReference>
<dbReference type="InterPro" id="IPR003718">
    <property type="entry name" value="OsmC/Ohr_fam"/>
</dbReference>
<comment type="caution">
    <text evidence="1">The sequence shown here is derived from an EMBL/GenBank/DDBJ whole genome shotgun (WGS) entry which is preliminary data.</text>
</comment>
<dbReference type="Pfam" id="PF02566">
    <property type="entry name" value="OsmC"/>
    <property type="match status" value="1"/>
</dbReference>
<accession>A0A842HU55</accession>